<accession>A0ABP1F8H4</accession>
<evidence type="ECO:0000313" key="3">
    <source>
        <dbReference type="Proteomes" id="UP001497602"/>
    </source>
</evidence>
<name>A0ABP1F8H4_9FLAO</name>
<dbReference type="PANTHER" id="PTHR37841">
    <property type="entry name" value="GLR2918 PROTEIN"/>
    <property type="match status" value="1"/>
</dbReference>
<dbReference type="Pfam" id="PF14903">
    <property type="entry name" value="WG_beta_rep"/>
    <property type="match status" value="4"/>
</dbReference>
<protein>
    <recommendedName>
        <fullName evidence="1">Peptidase C14 caspase domain-containing protein</fullName>
    </recommendedName>
</protein>
<dbReference type="Proteomes" id="UP001497602">
    <property type="component" value="Unassembled WGS sequence"/>
</dbReference>
<organism evidence="2 3">
    <name type="scientific">Tenacibaculum vairaonense</name>
    <dbReference type="NCBI Taxonomy" id="3137860"/>
    <lineage>
        <taxon>Bacteria</taxon>
        <taxon>Pseudomonadati</taxon>
        <taxon>Bacteroidota</taxon>
        <taxon>Flavobacteriia</taxon>
        <taxon>Flavobacteriales</taxon>
        <taxon>Flavobacteriaceae</taxon>
        <taxon>Tenacibaculum</taxon>
    </lineage>
</organism>
<dbReference type="SUPFAM" id="SSF69360">
    <property type="entry name" value="Cell wall binding repeat"/>
    <property type="match status" value="1"/>
</dbReference>
<dbReference type="PANTHER" id="PTHR37841:SF1">
    <property type="entry name" value="DUF3298 DOMAIN-CONTAINING PROTEIN"/>
    <property type="match status" value="1"/>
</dbReference>
<dbReference type="Pfam" id="PF00656">
    <property type="entry name" value="Peptidase_C14"/>
    <property type="match status" value="1"/>
</dbReference>
<keyword evidence="3" id="KW-1185">Reference proteome</keyword>
<dbReference type="Gene3D" id="3.40.50.1460">
    <property type="match status" value="1"/>
</dbReference>
<evidence type="ECO:0000313" key="2">
    <source>
        <dbReference type="EMBL" id="CAL2105653.1"/>
    </source>
</evidence>
<dbReference type="InterPro" id="IPR032774">
    <property type="entry name" value="WG_beta_rep"/>
</dbReference>
<reference evidence="2 3" key="1">
    <citation type="submission" date="2024-05" db="EMBL/GenBank/DDBJ databases">
        <authorList>
            <person name="Duchaud E."/>
        </authorList>
    </citation>
    <scope>NUCLEOTIDE SEQUENCE [LARGE SCALE GENOMIC DNA]</scope>
    <source>
        <strain evidence="2">Ena-SAMPLE-TAB-13-05-2024-13:56:06:370-140305</strain>
    </source>
</reference>
<evidence type="ECO:0000259" key="1">
    <source>
        <dbReference type="Pfam" id="PF00656"/>
    </source>
</evidence>
<dbReference type="InterPro" id="IPR011600">
    <property type="entry name" value="Pept_C14_caspase"/>
</dbReference>
<dbReference type="EMBL" id="CAXJRC010000008">
    <property type="protein sequence ID" value="CAL2105653.1"/>
    <property type="molecule type" value="Genomic_DNA"/>
</dbReference>
<sequence length="584" mass="66126">MSYNRWRLCIVFTIIIQGFALGQEQPPVDNYYRKHIKYYNPSETPNVFNTLYARYFNKSEKDPNKRSIALIAGVSQYKSSKINNLAPAKKDIDNLFKYLKDNQKFDEIIVLKDKAVNETNLDYFLKNYLPKRFRKYKKTKFLFAYTGHGSQNNKNTRGYLVKHNAYNLLDRANSIPLTVLSAWLDEAISDCFQSLVLINSCYGGHFVNIPIAFGGKDSYSKRSGHHVITAGTANQQVFAKDNSSGSYFFDILLEGLTTGNADVGPNGKDGVITTREIMGYLESKTPYNYQIPKLGGLIPNKENNGYFYFYNGLGVKKYKNKFKKLSTDHYISFGAEEIKDRGAVAFKDNDGDGIDNAVDKCPNEYGVIEKFGCPDNNEKTISKKLLLYKSNKGKFGFVDVNTDKFIINPIYNTANDFIDGLALVSKNGKYGFIDKKGKEVIPLKYNYALPFHNGLSAVTLNRKTGYINKKNEIIVPLVLERGYSFHKGGAIIKKNGKHGFINTKGNIIVPPIYEILDVYNPNSLIRAKKAGKFGFIDAKGNEKIPFVYDDAIHFSLGRARVKKKESFFYINLKGICIKDCPKKI</sequence>
<comment type="caution">
    <text evidence="2">The sequence shown here is derived from an EMBL/GenBank/DDBJ whole genome shotgun (WGS) entry which is preliminary data.</text>
</comment>
<feature type="domain" description="Peptidase C14 caspase" evidence="1">
    <location>
        <begin position="66"/>
        <end position="260"/>
    </location>
</feature>
<dbReference type="RefSeq" id="WP_348737456.1">
    <property type="nucleotide sequence ID" value="NZ_CAXJRC010000008.1"/>
</dbReference>
<gene>
    <name evidence="2" type="ORF">T190115A13A_170076</name>
</gene>
<proteinExistence type="predicted"/>